<accession>A0ABR7JPM8</accession>
<evidence type="ECO:0000313" key="1">
    <source>
        <dbReference type="EMBL" id="MBC5996800.1"/>
    </source>
</evidence>
<dbReference type="RefSeq" id="WP_153971731.1">
    <property type="nucleotide sequence ID" value="NZ_JACRWE010000003.1"/>
</dbReference>
<reference evidence="1 2" key="1">
    <citation type="submission" date="2020-08" db="EMBL/GenBank/DDBJ databases">
        <authorList>
            <person name="Liu C."/>
            <person name="Sun Q."/>
        </authorList>
    </citation>
    <scope>NUCLEOTIDE SEQUENCE [LARGE SCALE GENOMIC DNA]</scope>
    <source>
        <strain evidence="1 2">NSJ-18</strain>
    </source>
</reference>
<evidence type="ECO:0000313" key="2">
    <source>
        <dbReference type="Proteomes" id="UP000609849"/>
    </source>
</evidence>
<proteinExistence type="predicted"/>
<gene>
    <name evidence="1" type="ORF">H8923_08515</name>
</gene>
<name>A0ABR7JPM8_9FIRM</name>
<sequence>MSTYNNNNYLYEFDVRANYYKLEEINAVFRNLLNIKRRYTDKKIIDATFIIMNPKDDKFTNKENHQRMPAYRVEEMINKSIPIIYKDAKVNKDELYIMKIMDDMKWDNVNILSLSDLCSIDNSEHKFKESLVKEIYKEYEDINSIFSRYRKDADLLIEKNRPIICIWGSKCRSLSLLAENYFVKNNINIIRMKNKKGRYYNLKQSYYKKIRSSLIESV</sequence>
<comment type="caution">
    <text evidence="1">The sequence shown here is derived from an EMBL/GenBank/DDBJ whole genome shotgun (WGS) entry which is preliminary data.</text>
</comment>
<protein>
    <recommendedName>
        <fullName evidence="3">DUF1643 domain-containing protein</fullName>
    </recommendedName>
</protein>
<dbReference type="EMBL" id="JACRWE010000003">
    <property type="protein sequence ID" value="MBC5996800.1"/>
    <property type="molecule type" value="Genomic_DNA"/>
</dbReference>
<evidence type="ECO:0008006" key="3">
    <source>
        <dbReference type="Google" id="ProtNLM"/>
    </source>
</evidence>
<keyword evidence="2" id="KW-1185">Reference proteome</keyword>
<dbReference type="Proteomes" id="UP000609849">
    <property type="component" value="Unassembled WGS sequence"/>
</dbReference>
<organism evidence="1 2">
    <name type="scientific">Romboutsia faecis</name>
    <dbReference type="NCBI Taxonomy" id="2764597"/>
    <lineage>
        <taxon>Bacteria</taxon>
        <taxon>Bacillati</taxon>
        <taxon>Bacillota</taxon>
        <taxon>Clostridia</taxon>
        <taxon>Peptostreptococcales</taxon>
        <taxon>Peptostreptococcaceae</taxon>
        <taxon>Romboutsia</taxon>
    </lineage>
</organism>